<dbReference type="AlphaFoldDB" id="A0A9Q0JG53"/>
<sequence length="156" mass="17687">MRATNWKKWTGRNGAYDDKENEKEKHKNFMVTRVEALWVIFGEWLLCNCFIFGRAGKNRREEEGGGRWGMGLDWIGKRRIYSHCPHTARMYYHPPPPNPNSPDNHLPCAAGNGHPLPSHLAAQDSTRMSACVTQNNAAAVLKGLEALEFAFNPFGF</sequence>
<organism evidence="1 2">
    <name type="scientific">Turnera subulata</name>
    <dbReference type="NCBI Taxonomy" id="218843"/>
    <lineage>
        <taxon>Eukaryota</taxon>
        <taxon>Viridiplantae</taxon>
        <taxon>Streptophyta</taxon>
        <taxon>Embryophyta</taxon>
        <taxon>Tracheophyta</taxon>
        <taxon>Spermatophyta</taxon>
        <taxon>Magnoliopsida</taxon>
        <taxon>eudicotyledons</taxon>
        <taxon>Gunneridae</taxon>
        <taxon>Pentapetalae</taxon>
        <taxon>rosids</taxon>
        <taxon>fabids</taxon>
        <taxon>Malpighiales</taxon>
        <taxon>Passifloraceae</taxon>
        <taxon>Turnera</taxon>
    </lineage>
</organism>
<dbReference type="EMBL" id="JAKUCV010003029">
    <property type="protein sequence ID" value="KAJ4840523.1"/>
    <property type="molecule type" value="Genomic_DNA"/>
</dbReference>
<accession>A0A9Q0JG53</accession>
<gene>
    <name evidence="1" type="ORF">Tsubulata_046891</name>
</gene>
<reference evidence="1" key="1">
    <citation type="submission" date="2022-02" db="EMBL/GenBank/DDBJ databases">
        <authorList>
            <person name="Henning P.M."/>
            <person name="McCubbin A.G."/>
            <person name="Shore J.S."/>
        </authorList>
    </citation>
    <scope>NUCLEOTIDE SEQUENCE</scope>
    <source>
        <strain evidence="1">F60SS</strain>
        <tissue evidence="1">Leaves</tissue>
    </source>
</reference>
<comment type="caution">
    <text evidence="1">The sequence shown here is derived from an EMBL/GenBank/DDBJ whole genome shotgun (WGS) entry which is preliminary data.</text>
</comment>
<protein>
    <submittedName>
        <fullName evidence="1">Uncharacterized protein</fullName>
    </submittedName>
</protein>
<evidence type="ECO:0000313" key="2">
    <source>
        <dbReference type="Proteomes" id="UP001141552"/>
    </source>
</evidence>
<reference evidence="1" key="2">
    <citation type="journal article" date="2023" name="Plants (Basel)">
        <title>Annotation of the Turnera subulata (Passifloraceae) Draft Genome Reveals the S-Locus Evolved after the Divergence of Turneroideae from Passifloroideae in a Stepwise Manner.</title>
        <authorList>
            <person name="Henning P.M."/>
            <person name="Roalson E.H."/>
            <person name="Mir W."/>
            <person name="McCubbin A.G."/>
            <person name="Shore J.S."/>
        </authorList>
    </citation>
    <scope>NUCLEOTIDE SEQUENCE</scope>
    <source>
        <strain evidence="1">F60SS</strain>
    </source>
</reference>
<dbReference type="Proteomes" id="UP001141552">
    <property type="component" value="Unassembled WGS sequence"/>
</dbReference>
<proteinExistence type="predicted"/>
<keyword evidence="2" id="KW-1185">Reference proteome</keyword>
<name>A0A9Q0JG53_9ROSI</name>
<evidence type="ECO:0000313" key="1">
    <source>
        <dbReference type="EMBL" id="KAJ4840523.1"/>
    </source>
</evidence>